<keyword evidence="2" id="KW-0175">Coiled coil</keyword>
<reference evidence="5 6" key="1">
    <citation type="submission" date="2014-02" db="EMBL/GenBank/DDBJ databases">
        <title>The genome sequence of Colletotrichum simmondsii CBS122122.</title>
        <authorList>
            <person name="Baroncelli R."/>
            <person name="Thon M.R."/>
        </authorList>
    </citation>
    <scope>NUCLEOTIDE SEQUENCE [LARGE SCALE GENOMIC DNA]</scope>
    <source>
        <strain evidence="5 6">CBS122122</strain>
    </source>
</reference>
<dbReference type="Proteomes" id="UP000070328">
    <property type="component" value="Unassembled WGS sequence"/>
</dbReference>
<dbReference type="AlphaFoldDB" id="A0A135TZT1"/>
<dbReference type="InterPro" id="IPR000504">
    <property type="entry name" value="RRM_dom"/>
</dbReference>
<keyword evidence="6" id="KW-1185">Reference proteome</keyword>
<evidence type="ECO:0000256" key="1">
    <source>
        <dbReference type="PROSITE-ProRule" id="PRU00176"/>
    </source>
</evidence>
<feature type="region of interest" description="Disordered" evidence="3">
    <location>
        <begin position="1"/>
        <end position="83"/>
    </location>
</feature>
<evidence type="ECO:0000256" key="3">
    <source>
        <dbReference type="SAM" id="MobiDB-lite"/>
    </source>
</evidence>
<feature type="region of interest" description="Disordered" evidence="3">
    <location>
        <begin position="117"/>
        <end position="152"/>
    </location>
</feature>
<sequence>MVDKYDPRFPGRIIKQENNNDGDESVYASTDNGFNDDKSDAGSPPAPARPILPQSNSEKLIDFGDDFDDPKDPEAAVPDTKHAQTITTVAVMKQGDSQETAIPPRENRPSLIESFVSGRKPLNPSSAEFTPSSTNRDHLSSKQSFSSYSDARQSLDTGDGLFAMKSRLSRLEADHEALKSENESLEYVNESLKHQANLDQDTITKLREDVKEANLLRCRAQTYSVEQNERSSKDQEALSRLQDDLDYSQEQLTEYKAKYAGAVANNAPLIAQLQAMQNCLLNAVERAKMYEAFMRSFIADNPEVTEAFAVIGVSPDNGATTKPGLPTVLGINEEEPLISFEDRFPALQTPSKPQNVDQANQATFSKPEPPCTFKEALVAPDALAAKQYPAPLIENLVNQNTETATRPADTVTGLDWSDGSDNIWDSPFQKERALQTHQRTVGSRHPSAVPGMLKYGLRYIRNGAGQKLTADNGVSDVSSRTIIMTGLPDEVHVQRILEHIRGGRILKAHAMPMGTSDNRFNHAYIEFTSPEDAKAFYQYSLDRGREIGFTTTDGNSVQVRISMPNTDSFPLKDSIITMIREGNTRCLAVTGFPVKDLHMVLKRAGLASTFAEVITHFAYADEKSFQISFSSIESAALVRKCIIGSPLYSGSPEGHDVIFCPDPCDASLDDLLQIRHLPTSRSFNTDLISAENARGFQTKEEAEAEDQRYQEAWLANARSNDPEEEAELDAFRERRKPITWEKGANWDEAVEYMAYDPDQRKEVRHRKDSKSGAFQMWYSAGWAYTTEQSQKEWLHYNIDSTDPYTQQTADLIYQSTGAIDQRKQQQIIVDDGGIDGDAEQSLNDKSAARRSNLSAKLFAESIGMRGNDRSVPVTPVLPIAGTEYNRVGGNTGLGVPSLLDAPSIPNTNVPTTPLAFRQRLQEINHAPSSVAPSAMSRGVALHGITKAGFNKLAARVAQDKREASIKKSRKDDGPFW</sequence>
<dbReference type="EMBL" id="JFBX01000009">
    <property type="protein sequence ID" value="KXH53647.1"/>
    <property type="molecule type" value="Genomic_DNA"/>
</dbReference>
<feature type="coiled-coil region" evidence="2">
    <location>
        <begin position="161"/>
        <end position="195"/>
    </location>
</feature>
<dbReference type="InterPro" id="IPR035979">
    <property type="entry name" value="RBD_domain_sf"/>
</dbReference>
<dbReference type="OrthoDB" id="5244622at2759"/>
<evidence type="ECO:0000256" key="2">
    <source>
        <dbReference type="SAM" id="Coils"/>
    </source>
</evidence>
<dbReference type="SUPFAM" id="SSF54928">
    <property type="entry name" value="RNA-binding domain, RBD"/>
    <property type="match status" value="1"/>
</dbReference>
<proteinExistence type="predicted"/>
<protein>
    <recommendedName>
        <fullName evidence="4">RRM domain-containing protein</fullName>
    </recommendedName>
</protein>
<dbReference type="GO" id="GO:0003723">
    <property type="term" value="F:RNA binding"/>
    <property type="evidence" value="ECO:0007669"/>
    <property type="project" value="UniProtKB-UniRule"/>
</dbReference>
<evidence type="ECO:0000259" key="4">
    <source>
        <dbReference type="PROSITE" id="PS50102"/>
    </source>
</evidence>
<evidence type="ECO:0000313" key="6">
    <source>
        <dbReference type="Proteomes" id="UP000070328"/>
    </source>
</evidence>
<organism evidence="5 6">
    <name type="scientific">Colletotrichum simmondsii</name>
    <dbReference type="NCBI Taxonomy" id="703756"/>
    <lineage>
        <taxon>Eukaryota</taxon>
        <taxon>Fungi</taxon>
        <taxon>Dikarya</taxon>
        <taxon>Ascomycota</taxon>
        <taxon>Pezizomycotina</taxon>
        <taxon>Sordariomycetes</taxon>
        <taxon>Hypocreomycetidae</taxon>
        <taxon>Glomerellales</taxon>
        <taxon>Glomerellaceae</taxon>
        <taxon>Colletotrichum</taxon>
        <taxon>Colletotrichum acutatum species complex</taxon>
    </lineage>
</organism>
<accession>A0A135TZT1</accession>
<gene>
    <name evidence="5" type="ORF">CSIM01_07685</name>
</gene>
<feature type="domain" description="RRM" evidence="4">
    <location>
        <begin position="480"/>
        <end position="564"/>
    </location>
</feature>
<keyword evidence="1" id="KW-0694">RNA-binding</keyword>
<evidence type="ECO:0000313" key="5">
    <source>
        <dbReference type="EMBL" id="KXH53647.1"/>
    </source>
</evidence>
<dbReference type="PROSITE" id="PS50102">
    <property type="entry name" value="RRM"/>
    <property type="match status" value="1"/>
</dbReference>
<feature type="compositionally biased region" description="Polar residues" evidence="3">
    <location>
        <begin position="123"/>
        <end position="134"/>
    </location>
</feature>
<name>A0A135TZT1_9PEZI</name>
<feature type="compositionally biased region" description="Polar residues" evidence="3">
    <location>
        <begin position="141"/>
        <end position="152"/>
    </location>
</feature>
<comment type="caution">
    <text evidence="5">The sequence shown here is derived from an EMBL/GenBank/DDBJ whole genome shotgun (WGS) entry which is preliminary data.</text>
</comment>
<feature type="compositionally biased region" description="Basic and acidic residues" evidence="3">
    <location>
        <begin position="70"/>
        <end position="82"/>
    </location>
</feature>